<accession>A0A3D2SLW9</accession>
<dbReference type="Pfam" id="PF18836">
    <property type="entry name" value="B_solenoid_ydck"/>
    <property type="match status" value="2"/>
</dbReference>
<name>A0A3D2SLW9_9GAMM</name>
<dbReference type="InterPro" id="IPR011004">
    <property type="entry name" value="Trimer_LpxA-like_sf"/>
</dbReference>
<comment type="caution">
    <text evidence="1">The sequence shown here is derived from an EMBL/GenBank/DDBJ whole genome shotgun (WGS) entry which is preliminary data.</text>
</comment>
<dbReference type="InterPro" id="IPR040831">
    <property type="entry name" value="B_solenoid_ydck_rpt"/>
</dbReference>
<dbReference type="Proteomes" id="UP000263596">
    <property type="component" value="Unassembled WGS sequence"/>
</dbReference>
<evidence type="ECO:0000313" key="1">
    <source>
        <dbReference type="EMBL" id="HCK29120.1"/>
    </source>
</evidence>
<dbReference type="EMBL" id="DPVE01000037">
    <property type="protein sequence ID" value="HCK29120.1"/>
    <property type="molecule type" value="Genomic_DNA"/>
</dbReference>
<sequence>MENKKYELLDNDTVTTWDGHALKRIRALVAIGSLVAAGELGGYIESEDNLSQVYGDAWVSGDAQVYGDARVSGNAQVSGNAWVSGNAQVYGDAWVYGDARVEQRRDIFWLSIIGSENGTYTAFKNKDGGVSVNRGCFNGTLEQFSDAVNERHAGQYHQEYQLVIELTKIRLGVIEEAV</sequence>
<gene>
    <name evidence="1" type="ORF">DHW29_02235</name>
</gene>
<evidence type="ECO:0000313" key="2">
    <source>
        <dbReference type="Proteomes" id="UP000263596"/>
    </source>
</evidence>
<dbReference type="SUPFAM" id="SSF51161">
    <property type="entry name" value="Trimeric LpxA-like enzymes"/>
    <property type="match status" value="1"/>
</dbReference>
<protein>
    <recommendedName>
        <fullName evidence="3">Polymer-forming cytoskeletal protein</fullName>
    </recommendedName>
</protein>
<evidence type="ECO:0008006" key="3">
    <source>
        <dbReference type="Google" id="ProtNLM"/>
    </source>
</evidence>
<reference evidence="1 2" key="1">
    <citation type="journal article" date="2018" name="Nat. Biotechnol.">
        <title>A standardized bacterial taxonomy based on genome phylogeny substantially revises the tree of life.</title>
        <authorList>
            <person name="Parks D.H."/>
            <person name="Chuvochina M."/>
            <person name="Waite D.W."/>
            <person name="Rinke C."/>
            <person name="Skarshewski A."/>
            <person name="Chaumeil P.A."/>
            <person name="Hugenholtz P."/>
        </authorList>
    </citation>
    <scope>NUCLEOTIDE SEQUENCE [LARGE SCALE GENOMIC DNA]</scope>
    <source>
        <strain evidence="1">UBA9669</strain>
    </source>
</reference>
<dbReference type="Gene3D" id="2.160.10.10">
    <property type="entry name" value="Hexapeptide repeat proteins"/>
    <property type="match status" value="1"/>
</dbReference>
<proteinExistence type="predicted"/>
<dbReference type="RefSeq" id="WP_151808148.1">
    <property type="nucleotide sequence ID" value="NZ_BKOC01000001.1"/>
</dbReference>
<dbReference type="AlphaFoldDB" id="A0A3D2SLW9"/>
<organism evidence="1 2">
    <name type="scientific">Acinetobacter ursingii</name>
    <dbReference type="NCBI Taxonomy" id="108980"/>
    <lineage>
        <taxon>Bacteria</taxon>
        <taxon>Pseudomonadati</taxon>
        <taxon>Pseudomonadota</taxon>
        <taxon>Gammaproteobacteria</taxon>
        <taxon>Moraxellales</taxon>
        <taxon>Moraxellaceae</taxon>
        <taxon>Acinetobacter</taxon>
    </lineage>
</organism>